<protein>
    <submittedName>
        <fullName evidence="2">Uncharacterized protein</fullName>
    </submittedName>
</protein>
<feature type="region of interest" description="Disordered" evidence="1">
    <location>
        <begin position="132"/>
        <end position="155"/>
    </location>
</feature>
<name>A0A6C0ERZ6_9ZZZZ</name>
<reference evidence="2" key="1">
    <citation type="journal article" date="2020" name="Nature">
        <title>Giant virus diversity and host interactions through global metagenomics.</title>
        <authorList>
            <person name="Schulz F."/>
            <person name="Roux S."/>
            <person name="Paez-Espino D."/>
            <person name="Jungbluth S."/>
            <person name="Walsh D.A."/>
            <person name="Denef V.J."/>
            <person name="McMahon K.D."/>
            <person name="Konstantinidis K.T."/>
            <person name="Eloe-Fadrosh E.A."/>
            <person name="Kyrpides N.C."/>
            <person name="Woyke T."/>
        </authorList>
    </citation>
    <scope>NUCLEOTIDE SEQUENCE</scope>
    <source>
        <strain evidence="2">GVMAG-M-3300009159-65</strain>
    </source>
</reference>
<dbReference type="EMBL" id="MN738929">
    <property type="protein sequence ID" value="QHT31964.1"/>
    <property type="molecule type" value="Genomic_DNA"/>
</dbReference>
<accession>A0A6C0ERZ6</accession>
<proteinExistence type="predicted"/>
<organism evidence="2">
    <name type="scientific">viral metagenome</name>
    <dbReference type="NCBI Taxonomy" id="1070528"/>
    <lineage>
        <taxon>unclassified sequences</taxon>
        <taxon>metagenomes</taxon>
        <taxon>organismal metagenomes</taxon>
    </lineage>
</organism>
<evidence type="ECO:0000256" key="1">
    <source>
        <dbReference type="SAM" id="MobiDB-lite"/>
    </source>
</evidence>
<feature type="region of interest" description="Disordered" evidence="1">
    <location>
        <begin position="1"/>
        <end position="24"/>
    </location>
</feature>
<evidence type="ECO:0000313" key="2">
    <source>
        <dbReference type="EMBL" id="QHT31964.1"/>
    </source>
</evidence>
<dbReference type="AlphaFoldDB" id="A0A6C0ERZ6"/>
<sequence length="155" mass="17786">MEQMRKFSRSVSRGTGHLPQHLYREPSNFKNVDYENFKHIKPKDIQCSSMTIDAVKSSNLPPNKKAKILFLCGKKGNATRNRSYSKWFTNMNATKNSSGTSTKPITASQLQKILNNTRSSLNRSEQIRFSQIRQRKQDLNAKQKAKQNARHSRSG</sequence>
<feature type="compositionally biased region" description="Basic residues" evidence="1">
    <location>
        <begin position="143"/>
        <end position="155"/>
    </location>
</feature>